<evidence type="ECO:0000313" key="2">
    <source>
        <dbReference type="EMBL" id="KAK3328583.1"/>
    </source>
</evidence>
<dbReference type="EMBL" id="JAUEPO010000003">
    <property type="protein sequence ID" value="KAK3328583.1"/>
    <property type="molecule type" value="Genomic_DNA"/>
</dbReference>
<feature type="transmembrane region" description="Helical" evidence="1">
    <location>
        <begin position="135"/>
        <end position="158"/>
    </location>
</feature>
<keyword evidence="3" id="KW-1185">Reference proteome</keyword>
<evidence type="ECO:0000313" key="3">
    <source>
        <dbReference type="Proteomes" id="UP001286456"/>
    </source>
</evidence>
<keyword evidence="1" id="KW-0812">Transmembrane</keyword>
<feature type="transmembrane region" description="Helical" evidence="1">
    <location>
        <begin position="255"/>
        <end position="276"/>
    </location>
</feature>
<evidence type="ECO:0000256" key="1">
    <source>
        <dbReference type="SAM" id="Phobius"/>
    </source>
</evidence>
<protein>
    <submittedName>
        <fullName evidence="2">Uncharacterized protein</fullName>
    </submittedName>
</protein>
<proteinExistence type="predicted"/>
<keyword evidence="1" id="KW-1133">Transmembrane helix</keyword>
<organism evidence="2 3">
    <name type="scientific">Cercophora scortea</name>
    <dbReference type="NCBI Taxonomy" id="314031"/>
    <lineage>
        <taxon>Eukaryota</taxon>
        <taxon>Fungi</taxon>
        <taxon>Dikarya</taxon>
        <taxon>Ascomycota</taxon>
        <taxon>Pezizomycotina</taxon>
        <taxon>Sordariomycetes</taxon>
        <taxon>Sordariomycetidae</taxon>
        <taxon>Sordariales</taxon>
        <taxon>Lasiosphaeriaceae</taxon>
        <taxon>Cercophora</taxon>
    </lineage>
</organism>
<keyword evidence="1" id="KW-0472">Membrane</keyword>
<name>A0AAE0IP58_9PEZI</name>
<gene>
    <name evidence="2" type="ORF">B0T19DRAFT_462203</name>
</gene>
<sequence length="301" mass="33617">MACNQTQLDCSVFSDMSGFQQYMELIRNETDFNATLLGFCRNEICGVLWGIGNPDVSGIGICTCSLCRLDDRRLFKHHTIDNEAFKKAKVWVKRPLERGFESFFTSAIYFTMSLLVAINYSLARRDFDISAEGFGIIQAKITSTISVLCVLPLLYPLVMGLPDERSLNDRDHLEVSCTKYKQQFGNGFSRSLLSVLVMALFLLQFIFQCNLNWAPSVIGKNNGPGGTTVVSLAEWDTVTGTCLGEYTPMGDVEGAIISVFEMLGSIVYMLATVCSFGRLPQFISQPEAHLLFDIMRCIFDL</sequence>
<dbReference type="AlphaFoldDB" id="A0AAE0IP58"/>
<reference evidence="2" key="1">
    <citation type="journal article" date="2023" name="Mol. Phylogenet. Evol.">
        <title>Genome-scale phylogeny and comparative genomics of the fungal order Sordariales.</title>
        <authorList>
            <person name="Hensen N."/>
            <person name="Bonometti L."/>
            <person name="Westerberg I."/>
            <person name="Brannstrom I.O."/>
            <person name="Guillou S."/>
            <person name="Cros-Aarteil S."/>
            <person name="Calhoun S."/>
            <person name="Haridas S."/>
            <person name="Kuo A."/>
            <person name="Mondo S."/>
            <person name="Pangilinan J."/>
            <person name="Riley R."/>
            <person name="LaButti K."/>
            <person name="Andreopoulos B."/>
            <person name="Lipzen A."/>
            <person name="Chen C."/>
            <person name="Yan M."/>
            <person name="Daum C."/>
            <person name="Ng V."/>
            <person name="Clum A."/>
            <person name="Steindorff A."/>
            <person name="Ohm R.A."/>
            <person name="Martin F."/>
            <person name="Silar P."/>
            <person name="Natvig D.O."/>
            <person name="Lalanne C."/>
            <person name="Gautier V."/>
            <person name="Ament-Velasquez S.L."/>
            <person name="Kruys A."/>
            <person name="Hutchinson M.I."/>
            <person name="Powell A.J."/>
            <person name="Barry K."/>
            <person name="Miller A.N."/>
            <person name="Grigoriev I.V."/>
            <person name="Debuchy R."/>
            <person name="Gladieux P."/>
            <person name="Hiltunen Thoren M."/>
            <person name="Johannesson H."/>
        </authorList>
    </citation>
    <scope>NUCLEOTIDE SEQUENCE</scope>
    <source>
        <strain evidence="2">SMH4131-1</strain>
    </source>
</reference>
<feature type="transmembrane region" description="Helical" evidence="1">
    <location>
        <begin position="188"/>
        <end position="207"/>
    </location>
</feature>
<reference evidence="2" key="2">
    <citation type="submission" date="2023-06" db="EMBL/GenBank/DDBJ databases">
        <authorList>
            <consortium name="Lawrence Berkeley National Laboratory"/>
            <person name="Haridas S."/>
            <person name="Hensen N."/>
            <person name="Bonometti L."/>
            <person name="Westerberg I."/>
            <person name="Brannstrom I.O."/>
            <person name="Guillou S."/>
            <person name="Cros-Aarteil S."/>
            <person name="Calhoun S."/>
            <person name="Kuo A."/>
            <person name="Mondo S."/>
            <person name="Pangilinan J."/>
            <person name="Riley R."/>
            <person name="Labutti K."/>
            <person name="Andreopoulos B."/>
            <person name="Lipzen A."/>
            <person name="Chen C."/>
            <person name="Yanf M."/>
            <person name="Daum C."/>
            <person name="Ng V."/>
            <person name="Clum A."/>
            <person name="Steindorff A."/>
            <person name="Ohm R."/>
            <person name="Martin F."/>
            <person name="Silar P."/>
            <person name="Natvig D."/>
            <person name="Lalanne C."/>
            <person name="Gautier V."/>
            <person name="Ament-Velasquez S.L."/>
            <person name="Kruys A."/>
            <person name="Hutchinson M.I."/>
            <person name="Powell A.J."/>
            <person name="Barry K."/>
            <person name="Miller A.N."/>
            <person name="Grigoriev I.V."/>
            <person name="Debuchy R."/>
            <person name="Gladieux P."/>
            <person name="Thoren M.H."/>
            <person name="Johannesson H."/>
        </authorList>
    </citation>
    <scope>NUCLEOTIDE SEQUENCE</scope>
    <source>
        <strain evidence="2">SMH4131-1</strain>
    </source>
</reference>
<accession>A0AAE0IP58</accession>
<dbReference type="Proteomes" id="UP001286456">
    <property type="component" value="Unassembled WGS sequence"/>
</dbReference>
<comment type="caution">
    <text evidence="2">The sequence shown here is derived from an EMBL/GenBank/DDBJ whole genome shotgun (WGS) entry which is preliminary data.</text>
</comment>
<feature type="transmembrane region" description="Helical" evidence="1">
    <location>
        <begin position="103"/>
        <end position="123"/>
    </location>
</feature>